<gene>
    <name evidence="1" type="ORF">PUN28_019240</name>
</gene>
<reference evidence="1 2" key="1">
    <citation type="submission" date="2023-03" db="EMBL/GenBank/DDBJ databases">
        <title>High recombination rates correlate with genetic variation in Cardiocondyla obscurior ants.</title>
        <authorList>
            <person name="Errbii M."/>
        </authorList>
    </citation>
    <scope>NUCLEOTIDE SEQUENCE [LARGE SCALE GENOMIC DNA]</scope>
    <source>
        <strain evidence="1">Alpha-2009</strain>
        <tissue evidence="1">Whole body</tissue>
    </source>
</reference>
<keyword evidence="2" id="KW-1185">Reference proteome</keyword>
<organism evidence="1 2">
    <name type="scientific">Cardiocondyla obscurior</name>
    <dbReference type="NCBI Taxonomy" id="286306"/>
    <lineage>
        <taxon>Eukaryota</taxon>
        <taxon>Metazoa</taxon>
        <taxon>Ecdysozoa</taxon>
        <taxon>Arthropoda</taxon>
        <taxon>Hexapoda</taxon>
        <taxon>Insecta</taxon>
        <taxon>Pterygota</taxon>
        <taxon>Neoptera</taxon>
        <taxon>Endopterygota</taxon>
        <taxon>Hymenoptera</taxon>
        <taxon>Apocrita</taxon>
        <taxon>Aculeata</taxon>
        <taxon>Formicoidea</taxon>
        <taxon>Formicidae</taxon>
        <taxon>Myrmicinae</taxon>
        <taxon>Cardiocondyla</taxon>
    </lineage>
</organism>
<dbReference type="Proteomes" id="UP001430953">
    <property type="component" value="Unassembled WGS sequence"/>
</dbReference>
<evidence type="ECO:0000313" key="1">
    <source>
        <dbReference type="EMBL" id="KAL0100719.1"/>
    </source>
</evidence>
<evidence type="ECO:0000313" key="2">
    <source>
        <dbReference type="Proteomes" id="UP001430953"/>
    </source>
</evidence>
<accession>A0AAW2EAK9</accession>
<dbReference type="EMBL" id="JADYXP020000025">
    <property type="protein sequence ID" value="KAL0100719.1"/>
    <property type="molecule type" value="Genomic_DNA"/>
</dbReference>
<proteinExistence type="predicted"/>
<protein>
    <submittedName>
        <fullName evidence="1">Uncharacterized protein</fullName>
    </submittedName>
</protein>
<sequence length="109" mass="12864">MPATVTSNLNILLTSHTLFSRQYSHVRIIITKIASRSFAAPRQLPNHFTRYSTCIHMYFRDIYQSLKCYILGTLPRISPKSLSFFFFPCVNETYRQHLSSRREFPTDIR</sequence>
<dbReference type="AlphaFoldDB" id="A0AAW2EAK9"/>
<comment type="caution">
    <text evidence="1">The sequence shown here is derived from an EMBL/GenBank/DDBJ whole genome shotgun (WGS) entry which is preliminary data.</text>
</comment>
<name>A0AAW2EAK9_9HYME</name>